<sequence length="187" mass="19924">MSPGDRKVAEEEVEEEVEEEMLSRYSGTVVAISASVAPNPWRVLQLWMTKIGSAAAAGMASPSAVGLDIGVSAPGLQEWTAVKAVMVAVSTCHCPCRDGPQSQAWRVDHRPQERKTVLDEDCSDDGGLVPASQIRSGHLYRSEHSATRHYFPLLLYLHYPTSAHAAAAPVVLVVMLSSGARVASGSG</sequence>
<keyword evidence="2" id="KW-1185">Reference proteome</keyword>
<protein>
    <submittedName>
        <fullName evidence="1">Uncharacterized protein</fullName>
    </submittedName>
</protein>
<accession>A0A197JZN4</accession>
<proteinExistence type="predicted"/>
<gene>
    <name evidence="1" type="ORF">K457DRAFT_125603</name>
</gene>
<evidence type="ECO:0000313" key="1">
    <source>
        <dbReference type="EMBL" id="OAQ29699.1"/>
    </source>
</evidence>
<dbReference type="Proteomes" id="UP000078512">
    <property type="component" value="Unassembled WGS sequence"/>
</dbReference>
<dbReference type="AlphaFoldDB" id="A0A197JZN4"/>
<organism evidence="1 2">
    <name type="scientific">Linnemannia elongata AG-77</name>
    <dbReference type="NCBI Taxonomy" id="1314771"/>
    <lineage>
        <taxon>Eukaryota</taxon>
        <taxon>Fungi</taxon>
        <taxon>Fungi incertae sedis</taxon>
        <taxon>Mucoromycota</taxon>
        <taxon>Mortierellomycotina</taxon>
        <taxon>Mortierellomycetes</taxon>
        <taxon>Mortierellales</taxon>
        <taxon>Mortierellaceae</taxon>
        <taxon>Linnemannia</taxon>
    </lineage>
</organism>
<evidence type="ECO:0000313" key="2">
    <source>
        <dbReference type="Proteomes" id="UP000078512"/>
    </source>
</evidence>
<name>A0A197JZN4_9FUNG</name>
<dbReference type="EMBL" id="KV442039">
    <property type="protein sequence ID" value="OAQ29699.1"/>
    <property type="molecule type" value="Genomic_DNA"/>
</dbReference>
<reference evidence="1 2" key="1">
    <citation type="submission" date="2016-05" db="EMBL/GenBank/DDBJ databases">
        <title>Genome sequencing reveals origins of a unique bacterial endosymbiosis in the earliest lineages of terrestrial Fungi.</title>
        <authorList>
            <consortium name="DOE Joint Genome Institute"/>
            <person name="Uehling J."/>
            <person name="Gryganskyi A."/>
            <person name="Hameed K."/>
            <person name="Tschaplinski T."/>
            <person name="Misztal P."/>
            <person name="Wu S."/>
            <person name="Desiro A."/>
            <person name="Vande Pol N."/>
            <person name="Du Z.-Y."/>
            <person name="Zienkiewicz A."/>
            <person name="Zienkiewicz K."/>
            <person name="Morin E."/>
            <person name="Tisserant E."/>
            <person name="Splivallo R."/>
            <person name="Hainaut M."/>
            <person name="Henrissat B."/>
            <person name="Ohm R."/>
            <person name="Kuo A."/>
            <person name="Yan J."/>
            <person name="Lipzen A."/>
            <person name="Nolan M."/>
            <person name="Labutti K."/>
            <person name="Barry K."/>
            <person name="Goldstein A."/>
            <person name="Labbe J."/>
            <person name="Schadt C."/>
            <person name="Tuskan G."/>
            <person name="Grigoriev I."/>
            <person name="Martin F."/>
            <person name="Vilgalys R."/>
            <person name="Bonito G."/>
        </authorList>
    </citation>
    <scope>NUCLEOTIDE SEQUENCE [LARGE SCALE GENOMIC DNA]</scope>
    <source>
        <strain evidence="1 2">AG-77</strain>
    </source>
</reference>